<organism evidence="2 3">
    <name type="scientific">Hyaloscypha hepaticicola</name>
    <dbReference type="NCBI Taxonomy" id="2082293"/>
    <lineage>
        <taxon>Eukaryota</taxon>
        <taxon>Fungi</taxon>
        <taxon>Dikarya</taxon>
        <taxon>Ascomycota</taxon>
        <taxon>Pezizomycotina</taxon>
        <taxon>Leotiomycetes</taxon>
        <taxon>Helotiales</taxon>
        <taxon>Hyaloscyphaceae</taxon>
        <taxon>Hyaloscypha</taxon>
    </lineage>
</organism>
<dbReference type="SUPFAM" id="SSF53474">
    <property type="entry name" value="alpha/beta-Hydrolases"/>
    <property type="match status" value="1"/>
</dbReference>
<dbReference type="InterPro" id="IPR050309">
    <property type="entry name" value="Type-B_Carboxylest/Lipase"/>
</dbReference>
<reference evidence="2 3" key="1">
    <citation type="submission" date="2016-05" db="EMBL/GenBank/DDBJ databases">
        <title>A degradative enzymes factory behind the ericoid mycorrhizal symbiosis.</title>
        <authorList>
            <consortium name="DOE Joint Genome Institute"/>
            <person name="Martino E."/>
            <person name="Morin E."/>
            <person name="Grelet G."/>
            <person name="Kuo A."/>
            <person name="Kohler A."/>
            <person name="Daghino S."/>
            <person name="Barry K."/>
            <person name="Choi C."/>
            <person name="Cichocki N."/>
            <person name="Clum A."/>
            <person name="Copeland A."/>
            <person name="Hainaut M."/>
            <person name="Haridas S."/>
            <person name="Labutti K."/>
            <person name="Lindquist E."/>
            <person name="Lipzen A."/>
            <person name="Khouja H.-R."/>
            <person name="Murat C."/>
            <person name="Ohm R."/>
            <person name="Olson A."/>
            <person name="Spatafora J."/>
            <person name="Veneault-Fourrey C."/>
            <person name="Henrissat B."/>
            <person name="Grigoriev I."/>
            <person name="Martin F."/>
            <person name="Perotto S."/>
        </authorList>
    </citation>
    <scope>NUCLEOTIDE SEQUENCE [LARGE SCALE GENOMIC DNA]</scope>
    <source>
        <strain evidence="2 3">UAMH 7357</strain>
    </source>
</reference>
<dbReference type="Pfam" id="PF00135">
    <property type="entry name" value="COesterase"/>
    <property type="match status" value="1"/>
</dbReference>
<feature type="domain" description="Carboxylesterase type B" evidence="1">
    <location>
        <begin position="11"/>
        <end position="471"/>
    </location>
</feature>
<dbReference type="EMBL" id="KZ613523">
    <property type="protein sequence ID" value="PMD14277.1"/>
    <property type="molecule type" value="Genomic_DNA"/>
</dbReference>
<protein>
    <submittedName>
        <fullName evidence="2">Para-nitrobenzyl esterase</fullName>
    </submittedName>
</protein>
<accession>A0A2J6PJU6</accession>
<evidence type="ECO:0000313" key="2">
    <source>
        <dbReference type="EMBL" id="PMD14277.1"/>
    </source>
</evidence>
<name>A0A2J6PJU6_9HELO</name>
<proteinExistence type="predicted"/>
<evidence type="ECO:0000259" key="1">
    <source>
        <dbReference type="Pfam" id="PF00135"/>
    </source>
</evidence>
<sequence>MATRTLNHPTLGRMRGLLSEDGKTVQFRGIKYASILGRWQDPILLSEKLVKDEDEFDATKHGPSCPQHPAGFAYDISLVGNVALTRESEELSEFECLNLIVVVPVESLDKEEELPVMVWYAGGLSVGSSTWPQYDISKFISASVDAGKPIVGVSISYRLSIFGFLASEELQTPGNYGLKDQACAFKWVKKNVSGFRGDPNRVTPFGESAGSIFISTLLLTEEPLFNRACMMSGDTTLRRPRTLEWQNTHYQNNVKLLGLENESVETRRKTLYHMSTKELFTKLPAFQNWSPTVDGKFIPAEVTLGMLADIKSAVGKPKWCEAIMVGDVEHDGTCLKARIMDVPNIMDRLDNALKASLSPTEAERILEKYGLSGNLTAEQQYSGLLNLSTDLRFHFPVLKVAEGWQPSKCLRYHFHQPNEIEGAYKGLISHELDVAYLLQNFGSAFSAQSQDLGRKMAGAWVDFAYGDEINNGKGGVLVIGPGENFEFVSEEEYDKKYRGGRGKLLYEIGWEKCFKFGEMLQGV</sequence>
<keyword evidence="3" id="KW-1185">Reference proteome</keyword>
<dbReference type="PANTHER" id="PTHR11559">
    <property type="entry name" value="CARBOXYLESTERASE"/>
    <property type="match status" value="1"/>
</dbReference>
<dbReference type="InterPro" id="IPR002018">
    <property type="entry name" value="CarbesteraseB"/>
</dbReference>
<dbReference type="Proteomes" id="UP000235672">
    <property type="component" value="Unassembled WGS sequence"/>
</dbReference>
<dbReference type="InterPro" id="IPR029058">
    <property type="entry name" value="AB_hydrolase_fold"/>
</dbReference>
<dbReference type="AlphaFoldDB" id="A0A2J6PJU6"/>
<dbReference type="STRING" id="1745343.A0A2J6PJU6"/>
<evidence type="ECO:0000313" key="3">
    <source>
        <dbReference type="Proteomes" id="UP000235672"/>
    </source>
</evidence>
<dbReference type="Gene3D" id="3.40.50.1820">
    <property type="entry name" value="alpha/beta hydrolase"/>
    <property type="match status" value="1"/>
</dbReference>
<gene>
    <name evidence="2" type="ORF">NA56DRAFT_636332</name>
</gene>
<dbReference type="OrthoDB" id="3200163at2759"/>